<name>A0A9P8C6Y0_9HELO</name>
<dbReference type="OrthoDB" id="5395390at2759"/>
<reference evidence="2" key="1">
    <citation type="journal article" date="2021" name="IMA Fungus">
        <title>Genomic characterization of three marine fungi, including Emericellopsis atlantica sp. nov. with signatures of a generalist lifestyle and marine biomass degradation.</title>
        <authorList>
            <person name="Hagestad O.C."/>
            <person name="Hou L."/>
            <person name="Andersen J.H."/>
            <person name="Hansen E.H."/>
            <person name="Altermark B."/>
            <person name="Li C."/>
            <person name="Kuhnert E."/>
            <person name="Cox R.J."/>
            <person name="Crous P.W."/>
            <person name="Spatafora J.W."/>
            <person name="Lail K."/>
            <person name="Amirebrahimi M."/>
            <person name="Lipzen A."/>
            <person name="Pangilinan J."/>
            <person name="Andreopoulos W."/>
            <person name="Hayes R.D."/>
            <person name="Ng V."/>
            <person name="Grigoriev I.V."/>
            <person name="Jackson S.A."/>
            <person name="Sutton T.D.S."/>
            <person name="Dobson A.D.W."/>
            <person name="Rama T."/>
        </authorList>
    </citation>
    <scope>NUCLEOTIDE SEQUENCE</scope>
    <source>
        <strain evidence="2">TRa018bII</strain>
    </source>
</reference>
<feature type="compositionally biased region" description="Basic and acidic residues" evidence="1">
    <location>
        <begin position="708"/>
        <end position="720"/>
    </location>
</feature>
<accession>A0A9P8C6Y0</accession>
<feature type="region of interest" description="Disordered" evidence="1">
    <location>
        <begin position="1"/>
        <end position="132"/>
    </location>
</feature>
<protein>
    <submittedName>
        <fullName evidence="2">Uncharacterized protein</fullName>
    </submittedName>
</protein>
<dbReference type="InterPro" id="IPR032675">
    <property type="entry name" value="LRR_dom_sf"/>
</dbReference>
<proteinExistence type="predicted"/>
<feature type="region of interest" description="Disordered" evidence="1">
    <location>
        <begin position="615"/>
        <end position="670"/>
    </location>
</feature>
<dbReference type="EMBL" id="MU251414">
    <property type="protein sequence ID" value="KAG9236144.1"/>
    <property type="molecule type" value="Genomic_DNA"/>
</dbReference>
<gene>
    <name evidence="2" type="ORF">BJ875DRAFT_241396</name>
</gene>
<dbReference type="PANTHER" id="PTHR34755">
    <property type="entry name" value="SERINE/ARGININE REPETITIVE MATRIX PROTEIN 3-RELATED"/>
    <property type="match status" value="1"/>
</dbReference>
<keyword evidence="3" id="KW-1185">Reference proteome</keyword>
<dbReference type="PANTHER" id="PTHR34755:SF4">
    <property type="entry name" value="F-BOX DOMAIN-CONTAINING PROTEIN"/>
    <property type="match status" value="1"/>
</dbReference>
<feature type="region of interest" description="Disordered" evidence="1">
    <location>
        <begin position="749"/>
        <end position="774"/>
    </location>
</feature>
<dbReference type="Gene3D" id="3.80.10.10">
    <property type="entry name" value="Ribonuclease Inhibitor"/>
    <property type="match status" value="1"/>
</dbReference>
<evidence type="ECO:0000256" key="1">
    <source>
        <dbReference type="SAM" id="MobiDB-lite"/>
    </source>
</evidence>
<sequence>MSSTSRRSRQHTSTRATRPRHAVSYAEPPSSSSENENETEDEGTYQEAYRDDDFEGQLRTVRSNPRQQVPRVATRSSKRQRDYEASEDELQGPVQMKRRAVVTTRNTTSRSKKSSKIRSLRTAGWPKPLKPTKRVESIQPKQIIHSGVIPRWQELPYHILVQVFEYATYPIYDEHTFQPLPSQRWLLNASRLCRSFAEPALAALYASPPLVPMIKAHRLVNVLCADPATQAFNYRRKIKSLFIDVSQVAAYVLTGNGLLDLYGLIKHLPVLTSLEFHHQKDMPPYRDLDANIRWTYPETIFDALEYVDPTADESRGDKMNVCRLRSWRWSSRLADKAWSIDKLQMIHSRPCFDALRKISFVNYQAPFSNQKDEDPKHEIILADSLRELKNLDHLVFESSTLVNARLLPLLPNNLRHFELWNCWEVTADDLSGFLLTHGGQLRELILNHNLSLSLTFLPILGAACSHLEIFRMDLKYFNLHVSYHDSEPGYDSLMSSTQAPTWPSSLQTLELLHLRKWSTEAAELLFQSLLDNASTLLDLRSLTIQAILNIAWRDRASFRDKWVGSLNHVFKRVLHKPQNNTTVSRPLNGNHGTFVAPVDLSSTWIIEKRTTKLSKTDQFSPQSAPAGGRPTRTCATQPKDYRSMESSSSSESEGDTKPPDNTIAMSHRPRRLTLEINTLKRQIAGLDGPSNALSPANATISGGSDDDNISRRTLSRDKESETEVIQGMCDIVEVRIDNLRPAEVQVTEADFLDEEASGDDDWNGEDPDDGAYAW</sequence>
<dbReference type="Proteomes" id="UP000824998">
    <property type="component" value="Unassembled WGS sequence"/>
</dbReference>
<feature type="compositionally biased region" description="Acidic residues" evidence="1">
    <location>
        <begin position="35"/>
        <end position="55"/>
    </location>
</feature>
<dbReference type="AlphaFoldDB" id="A0A9P8C6Y0"/>
<organism evidence="2 3">
    <name type="scientific">Amylocarpus encephaloides</name>
    <dbReference type="NCBI Taxonomy" id="45428"/>
    <lineage>
        <taxon>Eukaryota</taxon>
        <taxon>Fungi</taxon>
        <taxon>Dikarya</taxon>
        <taxon>Ascomycota</taxon>
        <taxon>Pezizomycotina</taxon>
        <taxon>Leotiomycetes</taxon>
        <taxon>Helotiales</taxon>
        <taxon>Helotiales incertae sedis</taxon>
        <taxon>Amylocarpus</taxon>
    </lineage>
</organism>
<comment type="caution">
    <text evidence="2">The sequence shown here is derived from an EMBL/GenBank/DDBJ whole genome shotgun (WGS) entry which is preliminary data.</text>
</comment>
<feature type="region of interest" description="Disordered" evidence="1">
    <location>
        <begin position="686"/>
        <end position="720"/>
    </location>
</feature>
<dbReference type="InterPro" id="IPR052109">
    <property type="entry name" value="SRRM_Domain-Containing"/>
</dbReference>
<feature type="compositionally biased region" description="Basic residues" evidence="1">
    <location>
        <begin position="110"/>
        <end position="119"/>
    </location>
</feature>
<evidence type="ECO:0000313" key="2">
    <source>
        <dbReference type="EMBL" id="KAG9236144.1"/>
    </source>
</evidence>
<feature type="compositionally biased region" description="Polar residues" evidence="1">
    <location>
        <begin position="691"/>
        <end position="702"/>
    </location>
</feature>
<feature type="compositionally biased region" description="Acidic residues" evidence="1">
    <location>
        <begin position="750"/>
        <end position="774"/>
    </location>
</feature>
<evidence type="ECO:0000313" key="3">
    <source>
        <dbReference type="Proteomes" id="UP000824998"/>
    </source>
</evidence>
<feature type="compositionally biased region" description="Basic residues" evidence="1">
    <location>
        <begin position="1"/>
        <end position="21"/>
    </location>
</feature>